<dbReference type="InterPro" id="IPR007730">
    <property type="entry name" value="SPOR-like_dom"/>
</dbReference>
<dbReference type="OrthoDB" id="6189127at2"/>
<evidence type="ECO:0000313" key="4">
    <source>
        <dbReference type="Proteomes" id="UP000185639"/>
    </source>
</evidence>
<dbReference type="PANTHER" id="PTHR35894:SF1">
    <property type="entry name" value="PHOSPHORIBULOKINASE _ URIDINE KINASE FAMILY"/>
    <property type="match status" value="1"/>
</dbReference>
<dbReference type="PROSITE" id="PS51724">
    <property type="entry name" value="SPOR"/>
    <property type="match status" value="1"/>
</dbReference>
<dbReference type="Pfam" id="PF13401">
    <property type="entry name" value="AAA_22"/>
    <property type="match status" value="1"/>
</dbReference>
<dbReference type="PANTHER" id="PTHR35894">
    <property type="entry name" value="GENERAL SECRETION PATHWAY PROTEIN A-RELATED"/>
    <property type="match status" value="1"/>
</dbReference>
<sequence length="498" mass="52467">METDFDLDLSGVNVAPSSAGKEAFSMHSLLDSQKRHVELLSHLASYSELLVAVTGFEGAGKSFIANNLAAQREAPDETLLLTASVMLGMPAILSSIAAHWDMPAIHEDGAQAREAIRNEAIDRSEAGGNLLLIIDQADQLDAETLNDIAHFALLAPQAISVILFGAPGYETHFRNSPAQAPVHVLAVEPLTDSEIAALMASVFGDGEVCPFGDKELAGIMMDSGCLPGPALRQGERILSSSTRPAATVSAAGFPLRNILAIAGVVTAIAMVFIYQWGASSQDDELSPEIQAQLDSVKDFNYLNSDVGHQAEAGDSEGVTLADRVVVEPTDGEEAGAVNEEAPSAGSGSEIVKANTESSSEIDAVSMTEGAGSGTPAVRAEAAQPQAAQVEAATAQPKTPSYTPDEQALLAPESGYIVQLLGSHSSTGAETFRDQWQSQVTGTLYRYQTTYKGKDWFVVVSGVYSSRAEARAAVNAMPSSLRKQSPWVRPVGDVQKVIR</sequence>
<name>A0A1N7Q3L2_9GAMM</name>
<dbReference type="InterPro" id="IPR027417">
    <property type="entry name" value="P-loop_NTPase"/>
</dbReference>
<evidence type="ECO:0000259" key="2">
    <source>
        <dbReference type="PROSITE" id="PS51724"/>
    </source>
</evidence>
<dbReference type="InterPro" id="IPR052026">
    <property type="entry name" value="ExeA_AAA_ATPase_DNA-bind"/>
</dbReference>
<organism evidence="3 4">
    <name type="scientific">Thalassolituus maritimus</name>
    <dbReference type="NCBI Taxonomy" id="484498"/>
    <lineage>
        <taxon>Bacteria</taxon>
        <taxon>Pseudomonadati</taxon>
        <taxon>Pseudomonadota</taxon>
        <taxon>Gammaproteobacteria</taxon>
        <taxon>Oceanospirillales</taxon>
        <taxon>Oceanospirillaceae</taxon>
        <taxon>Thalassolituus</taxon>
    </lineage>
</organism>
<dbReference type="GO" id="GO:0042834">
    <property type="term" value="F:peptidoglycan binding"/>
    <property type="evidence" value="ECO:0007669"/>
    <property type="project" value="InterPro"/>
</dbReference>
<keyword evidence="4" id="KW-1185">Reference proteome</keyword>
<protein>
    <submittedName>
        <fullName evidence="3">DamX protein</fullName>
    </submittedName>
</protein>
<evidence type="ECO:0000313" key="3">
    <source>
        <dbReference type="EMBL" id="SIT17450.1"/>
    </source>
</evidence>
<dbReference type="InterPro" id="IPR036680">
    <property type="entry name" value="SPOR-like_sf"/>
</dbReference>
<dbReference type="STRING" id="484498.SAMN05421686_11333"/>
<accession>A0A1N7Q3L2</accession>
<dbReference type="SUPFAM" id="SSF52540">
    <property type="entry name" value="P-loop containing nucleoside triphosphate hydrolases"/>
    <property type="match status" value="1"/>
</dbReference>
<evidence type="ECO:0000256" key="1">
    <source>
        <dbReference type="SAM" id="MobiDB-lite"/>
    </source>
</evidence>
<dbReference type="Pfam" id="PF05036">
    <property type="entry name" value="SPOR"/>
    <property type="match status" value="1"/>
</dbReference>
<reference evidence="4" key="1">
    <citation type="submission" date="2017-01" db="EMBL/GenBank/DDBJ databases">
        <authorList>
            <person name="Varghese N."/>
            <person name="Submissions S."/>
        </authorList>
    </citation>
    <scope>NUCLEOTIDE SEQUENCE [LARGE SCALE GENOMIC DNA]</scope>
    <source>
        <strain evidence="4">DSM 24913</strain>
    </source>
</reference>
<gene>
    <name evidence="3" type="ORF">SAMN05421686_11333</name>
</gene>
<dbReference type="Gene3D" id="3.30.70.1070">
    <property type="entry name" value="Sporulation related repeat"/>
    <property type="match status" value="1"/>
</dbReference>
<dbReference type="GO" id="GO:0016887">
    <property type="term" value="F:ATP hydrolysis activity"/>
    <property type="evidence" value="ECO:0007669"/>
    <property type="project" value="InterPro"/>
</dbReference>
<feature type="region of interest" description="Disordered" evidence="1">
    <location>
        <begin position="329"/>
        <end position="349"/>
    </location>
</feature>
<feature type="domain" description="SPOR" evidence="2">
    <location>
        <begin position="409"/>
        <end position="489"/>
    </location>
</feature>
<dbReference type="InterPro" id="IPR049945">
    <property type="entry name" value="AAA_22"/>
</dbReference>
<dbReference type="AlphaFoldDB" id="A0A1N7Q3L2"/>
<dbReference type="Proteomes" id="UP000185639">
    <property type="component" value="Unassembled WGS sequence"/>
</dbReference>
<dbReference type="EMBL" id="FTOH01000013">
    <property type="protein sequence ID" value="SIT17450.1"/>
    <property type="molecule type" value="Genomic_DNA"/>
</dbReference>
<proteinExistence type="predicted"/>
<dbReference type="RefSeq" id="WP_076517894.1">
    <property type="nucleotide sequence ID" value="NZ_FTOH01000013.1"/>
</dbReference>